<keyword evidence="7" id="KW-0482">Metalloprotease</keyword>
<evidence type="ECO:0000256" key="1">
    <source>
        <dbReference type="ARBA" id="ARBA00001947"/>
    </source>
</evidence>
<feature type="domain" description="Peptidase M13 N-terminal" evidence="10">
    <location>
        <begin position="1141"/>
        <end position="1496"/>
    </location>
</feature>
<dbReference type="PANTHER" id="PTHR11733">
    <property type="entry name" value="ZINC METALLOPROTEASE FAMILY M13 NEPRILYSIN-RELATED"/>
    <property type="match status" value="1"/>
</dbReference>
<feature type="compositionally biased region" description="Low complexity" evidence="8">
    <location>
        <begin position="40"/>
        <end position="50"/>
    </location>
</feature>
<accession>A0A9J6G4I9</accession>
<dbReference type="GO" id="GO:0046872">
    <property type="term" value="F:metal ion binding"/>
    <property type="evidence" value="ECO:0007669"/>
    <property type="project" value="UniProtKB-KW"/>
</dbReference>
<keyword evidence="3" id="KW-0645">Protease</keyword>
<gene>
    <name evidence="11" type="ORF">HPB48_008694</name>
</gene>
<dbReference type="GO" id="GO:0005886">
    <property type="term" value="C:plasma membrane"/>
    <property type="evidence" value="ECO:0007669"/>
    <property type="project" value="TreeGrafter"/>
</dbReference>
<dbReference type="Gene3D" id="3.40.390.10">
    <property type="entry name" value="Collagenase (Catalytic Domain)"/>
    <property type="match status" value="2"/>
</dbReference>
<keyword evidence="12" id="KW-1185">Reference proteome</keyword>
<evidence type="ECO:0000313" key="12">
    <source>
        <dbReference type="Proteomes" id="UP000821853"/>
    </source>
</evidence>
<dbReference type="InterPro" id="IPR000718">
    <property type="entry name" value="Peptidase_M13"/>
</dbReference>
<proteinExistence type="inferred from homology"/>
<dbReference type="PROSITE" id="PS51885">
    <property type="entry name" value="NEPRILYSIN"/>
    <property type="match status" value="1"/>
</dbReference>
<evidence type="ECO:0000256" key="7">
    <source>
        <dbReference type="ARBA" id="ARBA00023049"/>
    </source>
</evidence>
<reference evidence="11 12" key="1">
    <citation type="journal article" date="2020" name="Cell">
        <title>Large-Scale Comparative Analyses of Tick Genomes Elucidate Their Genetic Diversity and Vector Capacities.</title>
        <authorList>
            <consortium name="Tick Genome and Microbiome Consortium (TIGMIC)"/>
            <person name="Jia N."/>
            <person name="Wang J."/>
            <person name="Shi W."/>
            <person name="Du L."/>
            <person name="Sun Y."/>
            <person name="Zhan W."/>
            <person name="Jiang J.F."/>
            <person name="Wang Q."/>
            <person name="Zhang B."/>
            <person name="Ji P."/>
            <person name="Bell-Sakyi L."/>
            <person name="Cui X.M."/>
            <person name="Yuan T.T."/>
            <person name="Jiang B.G."/>
            <person name="Yang W.F."/>
            <person name="Lam T.T."/>
            <person name="Chang Q.C."/>
            <person name="Ding S.J."/>
            <person name="Wang X.J."/>
            <person name="Zhu J.G."/>
            <person name="Ruan X.D."/>
            <person name="Zhao L."/>
            <person name="Wei J.T."/>
            <person name="Ye R.Z."/>
            <person name="Que T.C."/>
            <person name="Du C.H."/>
            <person name="Zhou Y.H."/>
            <person name="Cheng J.X."/>
            <person name="Dai P.F."/>
            <person name="Guo W.B."/>
            <person name="Han X.H."/>
            <person name="Huang E.J."/>
            <person name="Li L.F."/>
            <person name="Wei W."/>
            <person name="Gao Y.C."/>
            <person name="Liu J.Z."/>
            <person name="Shao H.Z."/>
            <person name="Wang X."/>
            <person name="Wang C.C."/>
            <person name="Yang T.C."/>
            <person name="Huo Q.B."/>
            <person name="Li W."/>
            <person name="Chen H.Y."/>
            <person name="Chen S.E."/>
            <person name="Zhou L.G."/>
            <person name="Ni X.B."/>
            <person name="Tian J.H."/>
            <person name="Sheng Y."/>
            <person name="Liu T."/>
            <person name="Pan Y.S."/>
            <person name="Xia L.Y."/>
            <person name="Li J."/>
            <person name="Zhao F."/>
            <person name="Cao W.C."/>
        </authorList>
    </citation>
    <scope>NUCLEOTIDE SEQUENCE [LARGE SCALE GENOMIC DNA]</scope>
    <source>
        <strain evidence="11">HaeL-2018</strain>
    </source>
</reference>
<keyword evidence="5" id="KW-0378">Hydrolase</keyword>
<protein>
    <submittedName>
        <fullName evidence="11">Uncharacterized protein</fullName>
    </submittedName>
</protein>
<feature type="region of interest" description="Disordered" evidence="8">
    <location>
        <begin position="93"/>
        <end position="126"/>
    </location>
</feature>
<dbReference type="Gene3D" id="1.10.1380.10">
    <property type="entry name" value="Neutral endopeptidase , domain2"/>
    <property type="match status" value="1"/>
</dbReference>
<evidence type="ECO:0000259" key="9">
    <source>
        <dbReference type="Pfam" id="PF01431"/>
    </source>
</evidence>
<feature type="compositionally biased region" description="Basic and acidic residues" evidence="8">
    <location>
        <begin position="97"/>
        <end position="108"/>
    </location>
</feature>
<dbReference type="InterPro" id="IPR024079">
    <property type="entry name" value="MetalloPept_cat_dom_sf"/>
</dbReference>
<feature type="compositionally biased region" description="Polar residues" evidence="8">
    <location>
        <begin position="649"/>
        <end position="659"/>
    </location>
</feature>
<keyword evidence="4" id="KW-0479">Metal-binding</keyword>
<dbReference type="EMBL" id="JABSTR010000005">
    <property type="protein sequence ID" value="KAH9370418.1"/>
    <property type="molecule type" value="Genomic_DNA"/>
</dbReference>
<feature type="compositionally biased region" description="Basic and acidic residues" evidence="8">
    <location>
        <begin position="1"/>
        <end position="10"/>
    </location>
</feature>
<feature type="region of interest" description="Disordered" evidence="8">
    <location>
        <begin position="509"/>
        <end position="547"/>
    </location>
</feature>
<evidence type="ECO:0000256" key="4">
    <source>
        <dbReference type="ARBA" id="ARBA00022723"/>
    </source>
</evidence>
<dbReference type="GO" id="GO:0004222">
    <property type="term" value="F:metalloendopeptidase activity"/>
    <property type="evidence" value="ECO:0007669"/>
    <property type="project" value="InterPro"/>
</dbReference>
<dbReference type="Pfam" id="PF01431">
    <property type="entry name" value="Peptidase_M13"/>
    <property type="match status" value="1"/>
</dbReference>
<evidence type="ECO:0000259" key="10">
    <source>
        <dbReference type="Pfam" id="PF05649"/>
    </source>
</evidence>
<feature type="region of interest" description="Disordered" evidence="8">
    <location>
        <begin position="917"/>
        <end position="1022"/>
    </location>
</feature>
<comment type="similarity">
    <text evidence="2">Belongs to the peptidase M13 family.</text>
</comment>
<evidence type="ECO:0000313" key="11">
    <source>
        <dbReference type="EMBL" id="KAH9370418.1"/>
    </source>
</evidence>
<dbReference type="InterPro" id="IPR018497">
    <property type="entry name" value="Peptidase_M13_C"/>
</dbReference>
<feature type="compositionally biased region" description="Low complexity" evidence="8">
    <location>
        <begin position="532"/>
        <end position="545"/>
    </location>
</feature>
<feature type="compositionally biased region" description="Basic residues" evidence="8">
    <location>
        <begin position="11"/>
        <end position="22"/>
    </location>
</feature>
<name>A0A9J6G4I9_HAELO</name>
<feature type="compositionally biased region" description="Low complexity" evidence="8">
    <location>
        <begin position="748"/>
        <end position="757"/>
    </location>
</feature>
<evidence type="ECO:0000256" key="3">
    <source>
        <dbReference type="ARBA" id="ARBA00022670"/>
    </source>
</evidence>
<feature type="domain" description="Peptidase M13 C-terminal" evidence="9">
    <location>
        <begin position="1677"/>
        <end position="1774"/>
    </location>
</feature>
<evidence type="ECO:0000256" key="2">
    <source>
        <dbReference type="ARBA" id="ARBA00007357"/>
    </source>
</evidence>
<organism evidence="11 12">
    <name type="scientific">Haemaphysalis longicornis</name>
    <name type="common">Bush tick</name>
    <dbReference type="NCBI Taxonomy" id="44386"/>
    <lineage>
        <taxon>Eukaryota</taxon>
        <taxon>Metazoa</taxon>
        <taxon>Ecdysozoa</taxon>
        <taxon>Arthropoda</taxon>
        <taxon>Chelicerata</taxon>
        <taxon>Arachnida</taxon>
        <taxon>Acari</taxon>
        <taxon>Parasitiformes</taxon>
        <taxon>Ixodida</taxon>
        <taxon>Ixodoidea</taxon>
        <taxon>Ixodidae</taxon>
        <taxon>Haemaphysalinae</taxon>
        <taxon>Haemaphysalis</taxon>
    </lineage>
</organism>
<evidence type="ECO:0000256" key="8">
    <source>
        <dbReference type="SAM" id="MobiDB-lite"/>
    </source>
</evidence>
<dbReference type="PANTHER" id="PTHR11733:SF241">
    <property type="entry name" value="GH26575P-RELATED"/>
    <property type="match status" value="1"/>
</dbReference>
<dbReference type="Pfam" id="PF05649">
    <property type="entry name" value="Peptidase_M13_N"/>
    <property type="match status" value="1"/>
</dbReference>
<dbReference type="InterPro" id="IPR042089">
    <property type="entry name" value="Peptidase_M13_dom_2"/>
</dbReference>
<dbReference type="InterPro" id="IPR008753">
    <property type="entry name" value="Peptidase_M13_N"/>
</dbReference>
<comment type="cofactor">
    <cofactor evidence="1">
        <name>Zn(2+)</name>
        <dbReference type="ChEBI" id="CHEBI:29105"/>
    </cofactor>
</comment>
<feature type="region of interest" description="Disordered" evidence="8">
    <location>
        <begin position="611"/>
        <end position="763"/>
    </location>
</feature>
<dbReference type="VEuPathDB" id="VectorBase:HLOH_064896"/>
<keyword evidence="6" id="KW-0862">Zinc</keyword>
<evidence type="ECO:0000256" key="5">
    <source>
        <dbReference type="ARBA" id="ARBA00022801"/>
    </source>
</evidence>
<evidence type="ECO:0000256" key="6">
    <source>
        <dbReference type="ARBA" id="ARBA00022833"/>
    </source>
</evidence>
<sequence>MKRSQRDNVPSKKKKRLVRSRIKSPALSEAEEEGWRSASDDSISTADSATDAELTASEIAAMRGEITRILSEADLRQGNAPFVWPADQTQPRIMSAPRRDRNDTKSEKTSIQVSKELPILSSSNLGQTADPLSTSIRELMDRFEPMNSTLLKDNLDERLASWNIITSNKLKQSPSSSYPAYSKYKSGAARRPSEAAAVDGRCRPWGSGYILPAVAGFQGTPVCDECRFTCTSCGRRSPDVNFTTYCDDCSRPFRPPRETCRICQDEYAHRFHEQEDPYCNCQRKGRSVNKQSGGNSASRTDNVPFTYSTKAKSATGKPQTSEKQMGRPIARQAWTTRNTTVAGYPDGNTSETTDEFPEKKPKGPPGPLAGNSSTPPLPVSIDAQATLNWVQSTQHPRCCCEPQYYPAYGQPGHTVYTTTTCHCSPPEPNTCYCAGIPGGVDRTASQNAAVCSAAGAYGSQWPAFYTGHLPAPYLSPPPPPFPGTSFRREDTWTEGSTVRKVVMEETKQFDTLQQDARPAPLPTPMYVRKPLSSSTPSDRSSAPRSFTSESSLWGRTLDYCPVPISRRCSYVTCVPQRSLKDIAWSTSRLGGPFSFSSGNFLDVSRPESAPSLRRCSLGVSERRASTSSVGSARKASFQLSDPPLDTAGSVPSSRKSSLGRSEARSPFIFSVGARKPSVRRSSKTQPSKSPSSSRKSSLARSEDDRSQFIFSVGARKPSIRRSSKTEPSISARSSRKSSIKEIEKVDLPPSSAPSSRKPSVKDVEQVALIPKATSSRKSSQQPVYDSAVPATGFDISRRASENQKPQIKPNQALILARQPGRNMVSTATGPDLRRASVGVETERWSYSEASVRTRKESLRKTSLASLQRSGKTGVTTELLESSIATPPLVDEIRRESTADNIKGVASARKASTFLTESVSKSGEVSKVLNDEQQRQTRTLHDDTSSVSSRKASKPWTEPNDESEEIRDIPEFVAPVAEEAHESEGAERSVKESMQEGEQPAEEESLSGQKESPPSGAKYAEEDAKAAEATFESLFSTSRTLYPESHLVIALGLLCIFWLIAIILFSAVNHFPVPPPPSDTSSSIFTVITVIPHSETTTKTMSTLTTSSASGTSAISTYTCSTPYCKREGDYLKSLLSNRKEPCDNFYAHVCDNWKRNALSNTQTGVGGAVSRDTLLEEQMEREVIGYFNNVNLDVQPALQLHQACMRSTQLQGTEAAQDLKDIFKEYINTTWPIPRSDSVIKHNHVWSLAGRLYREFGIDAFLAVAVGRPRNKLPLPVLEGPQMLFFKEYRHYSDANALFRKAISEAVIGLHAATISLNDVVDDVYTVFNDLSKRVSTEAKFDFTLSKVKQLPFGLRRFILVVFESVIGANTTVIVRSPKYLLNELKNYVRVSEVPSLINYLGFRLIVRMAPFFPSSGFENLKRLFSLEHTGRVRPAPLDHGALCLRAVEAALPICVMKAIAKLCNASGNDLTNRMWLSQLESSFFRNTALLSWVDEFTYLVIRFRLAHTNLARFFPAWCLGVGQCSGNISRYGATAVAVYRNLWKQRMNATLGQVVTSKFVPREPGFPFEMRSRYVWSEQTTYVPLGLINGSVPNNTTLFAFHLSRVAVRLYHSLAPLLREEPTSLGAPYGAQYSNRSLELLRKLLDCLSNDLQNVLRSTRTEFVVDPDDARYALLAQTAALGLAFKAFRDLLHVERIWKMSFRLSSLPELSSDQLFFVYYALDNCESSDATYQLRQYDMWQRLPPELVVNFPLRYMPHFGEAFKCSPGSPMRPAGFAAVCDVFNGTWNYRSKL</sequence>
<dbReference type="Proteomes" id="UP000821853">
    <property type="component" value="Chromosome 3"/>
</dbReference>
<feature type="region of interest" description="Disordered" evidence="8">
    <location>
        <begin position="1"/>
        <end position="50"/>
    </location>
</feature>
<feature type="compositionally biased region" description="Low complexity" evidence="8">
    <location>
        <begin position="683"/>
        <end position="696"/>
    </location>
</feature>
<comment type="caution">
    <text evidence="11">The sequence shown here is derived from an EMBL/GenBank/DDBJ whole genome shotgun (WGS) entry which is preliminary data.</text>
</comment>
<feature type="compositionally biased region" description="Basic and acidic residues" evidence="8">
    <location>
        <begin position="928"/>
        <end position="943"/>
    </location>
</feature>
<feature type="compositionally biased region" description="Polar residues" evidence="8">
    <location>
        <begin position="333"/>
        <end position="351"/>
    </location>
</feature>
<dbReference type="SUPFAM" id="SSF55486">
    <property type="entry name" value="Metalloproteases ('zincins'), catalytic domain"/>
    <property type="match status" value="1"/>
</dbReference>
<feature type="region of interest" description="Disordered" evidence="8">
    <location>
        <begin position="286"/>
        <end position="379"/>
    </location>
</feature>
<feature type="compositionally biased region" description="Basic and acidic residues" evidence="8">
    <location>
        <begin position="977"/>
        <end position="993"/>
    </location>
</feature>
<dbReference type="GO" id="GO:0016485">
    <property type="term" value="P:protein processing"/>
    <property type="evidence" value="ECO:0007669"/>
    <property type="project" value="TreeGrafter"/>
</dbReference>
<feature type="compositionally biased region" description="Polar residues" evidence="8">
    <location>
        <begin position="288"/>
        <end position="323"/>
    </location>
</feature>
<feature type="compositionally biased region" description="Low complexity" evidence="8">
    <location>
        <begin position="917"/>
        <end position="927"/>
    </location>
</feature>